<dbReference type="InterPro" id="IPR056130">
    <property type="entry name" value="DUF7713"/>
</dbReference>
<dbReference type="Pfam" id="PF24828">
    <property type="entry name" value="DUF7713"/>
    <property type="match status" value="1"/>
</dbReference>
<evidence type="ECO:0000313" key="4">
    <source>
        <dbReference type="EMBL" id="SUI99209.1"/>
    </source>
</evidence>
<dbReference type="Pfam" id="PF24735">
    <property type="entry name" value="DUF7686"/>
    <property type="match status" value="1"/>
</dbReference>
<evidence type="ECO:0000259" key="1">
    <source>
        <dbReference type="Pfam" id="PF24734"/>
    </source>
</evidence>
<evidence type="ECO:0000259" key="3">
    <source>
        <dbReference type="Pfam" id="PF24828"/>
    </source>
</evidence>
<proteinExistence type="predicted"/>
<dbReference type="Pfam" id="PF24734">
    <property type="entry name" value="DUF7685"/>
    <property type="match status" value="1"/>
</dbReference>
<feature type="domain" description="DUF7713" evidence="3">
    <location>
        <begin position="115"/>
        <end position="183"/>
    </location>
</feature>
<gene>
    <name evidence="4" type="ORF">NCTC4822_00518</name>
</gene>
<keyword evidence="5" id="KW-1185">Reference proteome</keyword>
<feature type="domain" description="DUF7686" evidence="2">
    <location>
        <begin position="43"/>
        <end position="110"/>
    </location>
</feature>
<dbReference type="InterPro" id="IPR056102">
    <property type="entry name" value="DUF7685"/>
</dbReference>
<dbReference type="AlphaFoldDB" id="A0A380BEU9"/>
<evidence type="ECO:0000313" key="5">
    <source>
        <dbReference type="Proteomes" id="UP000254519"/>
    </source>
</evidence>
<dbReference type="RefSeq" id="WP_115360006.1">
    <property type="nucleotide sequence ID" value="NZ_CP038012.1"/>
</dbReference>
<organism evidence="4 5">
    <name type="scientific">Sporosarcina pasteurii</name>
    <name type="common">Bacillus pasteurii</name>
    <dbReference type="NCBI Taxonomy" id="1474"/>
    <lineage>
        <taxon>Bacteria</taxon>
        <taxon>Bacillati</taxon>
        <taxon>Bacillota</taxon>
        <taxon>Bacilli</taxon>
        <taxon>Bacillales</taxon>
        <taxon>Caryophanaceae</taxon>
        <taxon>Sporosarcina</taxon>
    </lineage>
</organism>
<name>A0A380BEU9_SPOPA</name>
<feature type="domain" description="DUF7685" evidence="1">
    <location>
        <begin position="3"/>
        <end position="40"/>
    </location>
</feature>
<protein>
    <submittedName>
        <fullName evidence="4">Uncharacterized protein</fullName>
    </submittedName>
</protein>
<dbReference type="OrthoDB" id="7601802at2"/>
<accession>A0A380BEU9</accession>
<sequence>MNQCEWCGTGEAKIHLTGETSSNVCNHCYNALMSEELGIEVEQLMESFTMKDDEGNLRTFHVEMRIQPIGICLEAKENKGLGYQFAIHGELDDSQSDLLKRLIEKVRNGIQEKQIETGTFQNGQVFHSMIHDQVVGRVEFDEASDGLPLVIIDGKPYTWEEVGKMLMTYEGFQFKLKMYDMTDDVD</sequence>
<dbReference type="EMBL" id="UGYZ01000002">
    <property type="protein sequence ID" value="SUI99209.1"/>
    <property type="molecule type" value="Genomic_DNA"/>
</dbReference>
<reference evidence="4 5" key="1">
    <citation type="submission" date="2018-06" db="EMBL/GenBank/DDBJ databases">
        <authorList>
            <consortium name="Pathogen Informatics"/>
            <person name="Doyle S."/>
        </authorList>
    </citation>
    <scope>NUCLEOTIDE SEQUENCE [LARGE SCALE GENOMIC DNA]</scope>
    <source>
        <strain evidence="5">ATCC 11859 / DSM 33 / NCIB 8841 / NCTC 4822</strain>
    </source>
</reference>
<dbReference type="InterPro" id="IPR056103">
    <property type="entry name" value="DUF7686"/>
</dbReference>
<dbReference type="Proteomes" id="UP000254519">
    <property type="component" value="Unassembled WGS sequence"/>
</dbReference>
<evidence type="ECO:0000259" key="2">
    <source>
        <dbReference type="Pfam" id="PF24735"/>
    </source>
</evidence>